<evidence type="ECO:0000259" key="12">
    <source>
        <dbReference type="Pfam" id="PF02727"/>
    </source>
</evidence>
<dbReference type="EC" id="1.4.3.-" evidence="9"/>
<dbReference type="EMBL" id="NJET01000004">
    <property type="protein sequence ID" value="PHH66868.1"/>
    <property type="molecule type" value="Genomic_DNA"/>
</dbReference>
<dbReference type="GO" id="GO:0005886">
    <property type="term" value="C:plasma membrane"/>
    <property type="evidence" value="ECO:0007669"/>
    <property type="project" value="TreeGrafter"/>
</dbReference>
<keyword evidence="15" id="KW-1185">Reference proteome</keyword>
<dbReference type="GO" id="GO:0048038">
    <property type="term" value="F:quinone binding"/>
    <property type="evidence" value="ECO:0007669"/>
    <property type="project" value="InterPro"/>
</dbReference>
<evidence type="ECO:0000256" key="9">
    <source>
        <dbReference type="RuleBase" id="RU000672"/>
    </source>
</evidence>
<comment type="caution">
    <text evidence="14">The sequence shown here is derived from an EMBL/GenBank/DDBJ whole genome shotgun (WGS) entry which is preliminary data.</text>
</comment>
<keyword evidence="6 9" id="KW-0186">Copper</keyword>
<dbReference type="InterPro" id="IPR015800">
    <property type="entry name" value="Cu_amine_oxidase_N2"/>
</dbReference>
<feature type="domain" description="Copper amine oxidase N2-terminal" evidence="12">
    <location>
        <begin position="69"/>
        <end position="148"/>
    </location>
</feature>
<dbReference type="InterPro" id="IPR016182">
    <property type="entry name" value="Cu_amine_oxidase_N-reg"/>
</dbReference>
<protein>
    <recommendedName>
        <fullName evidence="9">Amine oxidase</fullName>
        <ecNumber evidence="9">1.4.3.-</ecNumber>
    </recommendedName>
</protein>
<evidence type="ECO:0000256" key="3">
    <source>
        <dbReference type="ARBA" id="ARBA00022723"/>
    </source>
</evidence>
<dbReference type="InterPro" id="IPR036460">
    <property type="entry name" value="Cu_amine_oxidase_C_sf"/>
</dbReference>
<keyword evidence="4 7" id="KW-0801">TPQ</keyword>
<reference evidence="14 15" key="1">
    <citation type="submission" date="2017-06" db="EMBL/GenBank/DDBJ databases">
        <title>Ant-infecting Ophiocordyceps genomes reveal a high diversity of potential behavioral manipulation genes and a possible major role for enterotoxins.</title>
        <authorList>
            <person name="De Bekker C."/>
            <person name="Evans H.C."/>
            <person name="Brachmann A."/>
            <person name="Hughes D.P."/>
        </authorList>
    </citation>
    <scope>NUCLEOTIDE SEQUENCE [LARGE SCALE GENOMIC DNA]</scope>
    <source>
        <strain evidence="14 15">Map64</strain>
    </source>
</reference>
<feature type="modified residue" description="2',4',5'-topaquinone" evidence="8">
    <location>
        <position position="477"/>
    </location>
</feature>
<evidence type="ECO:0000256" key="2">
    <source>
        <dbReference type="ARBA" id="ARBA00007983"/>
    </source>
</evidence>
<dbReference type="SUPFAM" id="SSF49998">
    <property type="entry name" value="Amine oxidase catalytic domain"/>
    <property type="match status" value="1"/>
</dbReference>
<dbReference type="GO" id="GO:0009308">
    <property type="term" value="P:amine metabolic process"/>
    <property type="evidence" value="ECO:0007669"/>
    <property type="project" value="UniProtKB-UniRule"/>
</dbReference>
<evidence type="ECO:0000313" key="15">
    <source>
        <dbReference type="Proteomes" id="UP000226192"/>
    </source>
</evidence>
<dbReference type="Proteomes" id="UP000226192">
    <property type="component" value="Unassembled WGS sequence"/>
</dbReference>
<dbReference type="PRINTS" id="PR00766">
    <property type="entry name" value="CUDAOXIDASE"/>
</dbReference>
<evidence type="ECO:0000256" key="8">
    <source>
        <dbReference type="PIRSR" id="PIRSR600269-51"/>
    </source>
</evidence>
<keyword evidence="5 9" id="KW-0560">Oxidoreductase</keyword>
<feature type="chain" id="PRO_5012089822" description="Amine oxidase" evidence="10">
    <location>
        <begin position="20"/>
        <end position="770"/>
    </location>
</feature>
<dbReference type="STRING" id="1399860.A0A2C5XM94"/>
<dbReference type="Pfam" id="PF01179">
    <property type="entry name" value="Cu_amine_oxid"/>
    <property type="match status" value="1"/>
</dbReference>
<comment type="PTM">
    <text evidence="8 9">Topaquinone (TPQ) is generated by copper-dependent autoxidation of a specific tyrosyl residue.</text>
</comment>
<comment type="cofactor">
    <cofactor evidence="1">
        <name>Cu cation</name>
        <dbReference type="ChEBI" id="CHEBI:23378"/>
    </cofactor>
</comment>
<feature type="domain" description="DUF1965" evidence="13">
    <location>
        <begin position="244"/>
        <end position="311"/>
    </location>
</feature>
<dbReference type="Gene3D" id="3.10.450.40">
    <property type="match status" value="2"/>
</dbReference>
<evidence type="ECO:0000313" key="14">
    <source>
        <dbReference type="EMBL" id="PHH66868.1"/>
    </source>
</evidence>
<keyword evidence="10" id="KW-0732">Signal</keyword>
<organism evidence="14 15">
    <name type="scientific">Ophiocordyceps australis</name>
    <dbReference type="NCBI Taxonomy" id="1399860"/>
    <lineage>
        <taxon>Eukaryota</taxon>
        <taxon>Fungi</taxon>
        <taxon>Dikarya</taxon>
        <taxon>Ascomycota</taxon>
        <taxon>Pezizomycotina</taxon>
        <taxon>Sordariomycetes</taxon>
        <taxon>Hypocreomycetidae</taxon>
        <taxon>Hypocreales</taxon>
        <taxon>Ophiocordycipitaceae</taxon>
        <taxon>Ophiocordyceps</taxon>
    </lineage>
</organism>
<dbReference type="PANTHER" id="PTHR10638:SF20">
    <property type="entry name" value="AMINE OXIDASE"/>
    <property type="match status" value="1"/>
</dbReference>
<accession>A0A2C5XM94</accession>
<dbReference type="Gene3D" id="2.70.98.20">
    <property type="entry name" value="Copper amine oxidase, catalytic domain"/>
    <property type="match status" value="1"/>
</dbReference>
<evidence type="ECO:0000256" key="7">
    <source>
        <dbReference type="PIRSR" id="PIRSR600269-50"/>
    </source>
</evidence>
<evidence type="ECO:0000256" key="10">
    <source>
        <dbReference type="SAM" id="SignalP"/>
    </source>
</evidence>
<dbReference type="OrthoDB" id="3341590at2759"/>
<dbReference type="GO" id="GO:0008131">
    <property type="term" value="F:primary methylamine oxidase activity"/>
    <property type="evidence" value="ECO:0007669"/>
    <property type="project" value="InterPro"/>
</dbReference>
<sequence>MRALPLCLIASSYALLALGSLSGEAHVGESPPWPLHSEQKIATTCSQPPQPEFHAPRENIWYGLSDGEVATVTAWLLNQQELNLTANKYATSWDNIIDFMQLLLPNKTESLSYIDGNGPKPPRYAQVSLSLRASENATLSEIMVGPLPVGKDTRWEYLVYPYSTERRGSIRNLDVDDRMLYVNWLAVIGERISDITMALWNKTATGAVDDTLLIYGIEPSEQTGDRIIRWDTFWARPTTHSDSISLLPQGLYIKSDVTGRDPSKWKLEGFLYNEIFYATEDEFRRAFYSKDFVKLPGNVDGSWTSTDQHGPSPPLDHLPPPVQVAPAGTRYSVDHEANYVRWLDWTFYIRVDHSTGVAMHDVRHKDERILYELAMQEALAHYTGNDPITSGIAFLDSYNSFAKDSRSLIPGYDCPLGATYLNISYFENDLVVKNANAICLFEADADYPLSRHTADGYVTATKNIKFVLRWIATVNNYDYLFSYEFFLDGSMEIKVRASGYIFSAFATNSSNYGYRIHNQLSGAPHDHVLNFKADFDILGQQNSLQLAEFVPVTKSYVWSKSPRNTFHIERSFVESEDQGRMKWNERGATQYSVVNTDRPNRFGEYRGYRIAASGPSAHLSTPTSSNLQEAVHPFTFDLAVTRRKDEEPKSAHPYNGLDVAKPMVNFDKFFNGESLRQQDLVLWFNLGMHHLPSSGDLPNTLFNVAHTSIQILPVNYHETDPSRETIHRVRIDLEAATGAVKHVERFGQDNATCKVAVGGELESLYAYGQR</sequence>
<evidence type="ECO:0000256" key="6">
    <source>
        <dbReference type="ARBA" id="ARBA00023008"/>
    </source>
</evidence>
<dbReference type="InterPro" id="IPR015328">
    <property type="entry name" value="DUF1965"/>
</dbReference>
<dbReference type="PANTHER" id="PTHR10638">
    <property type="entry name" value="COPPER AMINE OXIDASE"/>
    <property type="match status" value="1"/>
</dbReference>
<evidence type="ECO:0000256" key="1">
    <source>
        <dbReference type="ARBA" id="ARBA00001935"/>
    </source>
</evidence>
<comment type="cofactor">
    <cofactor evidence="9">
        <name>Cu cation</name>
        <dbReference type="ChEBI" id="CHEBI:23378"/>
    </cofactor>
    <text evidence="9">Contains 1 topaquinone per subunit.</text>
</comment>
<feature type="active site" description="Proton acceptor" evidence="7">
    <location>
        <position position="396"/>
    </location>
</feature>
<evidence type="ECO:0000256" key="5">
    <source>
        <dbReference type="ARBA" id="ARBA00023002"/>
    </source>
</evidence>
<dbReference type="InterPro" id="IPR000269">
    <property type="entry name" value="Cu_amine_oxidase"/>
</dbReference>
<dbReference type="InterPro" id="IPR015798">
    <property type="entry name" value="Cu_amine_oxidase_C"/>
</dbReference>
<feature type="active site" description="Schiff-base intermediate with substrate; via topaquinone" evidence="7">
    <location>
        <position position="477"/>
    </location>
</feature>
<dbReference type="Pfam" id="PF09248">
    <property type="entry name" value="DUF1965"/>
    <property type="match status" value="1"/>
</dbReference>
<feature type="signal peptide" evidence="10">
    <location>
        <begin position="1"/>
        <end position="19"/>
    </location>
</feature>
<evidence type="ECO:0000256" key="4">
    <source>
        <dbReference type="ARBA" id="ARBA00022772"/>
    </source>
</evidence>
<proteinExistence type="inferred from homology"/>
<dbReference type="Pfam" id="PF02727">
    <property type="entry name" value="Cu_amine_oxidN2"/>
    <property type="match status" value="1"/>
</dbReference>
<evidence type="ECO:0000259" key="13">
    <source>
        <dbReference type="Pfam" id="PF09248"/>
    </source>
</evidence>
<evidence type="ECO:0000259" key="11">
    <source>
        <dbReference type="Pfam" id="PF01179"/>
    </source>
</evidence>
<dbReference type="FunFam" id="3.10.450.40:FF:000018">
    <property type="entry name" value="Amine oxidase"/>
    <property type="match status" value="1"/>
</dbReference>
<feature type="domain" description="Copper amine oxidase catalytic" evidence="11">
    <location>
        <begin position="323"/>
        <end position="722"/>
    </location>
</feature>
<dbReference type="GO" id="GO:0005507">
    <property type="term" value="F:copper ion binding"/>
    <property type="evidence" value="ECO:0007669"/>
    <property type="project" value="InterPro"/>
</dbReference>
<name>A0A2C5XM94_9HYPO</name>
<keyword evidence="3 9" id="KW-0479">Metal-binding</keyword>
<gene>
    <name evidence="14" type="ORF">CDD81_5220</name>
</gene>
<dbReference type="AlphaFoldDB" id="A0A2C5XM94"/>
<comment type="similarity">
    <text evidence="2 9">Belongs to the copper/topaquinone oxidase family.</text>
</comment>
<dbReference type="SUPFAM" id="SSF54416">
    <property type="entry name" value="Amine oxidase N-terminal region"/>
    <property type="match status" value="2"/>
</dbReference>